<evidence type="ECO:0000256" key="5">
    <source>
        <dbReference type="RuleBase" id="RU362121"/>
    </source>
</evidence>
<dbReference type="OrthoDB" id="260519at2759"/>
<dbReference type="InterPro" id="IPR001199">
    <property type="entry name" value="Cyt_B5-like_heme/steroid-bd"/>
</dbReference>
<dbReference type="InterPro" id="IPR018506">
    <property type="entry name" value="Cyt_B5_heme-BS"/>
</dbReference>
<dbReference type="PROSITE" id="PS50255">
    <property type="entry name" value="CYTOCHROME_B5_2"/>
    <property type="match status" value="1"/>
</dbReference>
<reference evidence="7 8" key="1">
    <citation type="submission" date="2015-09" db="EMBL/GenBank/DDBJ databases">
        <title>Draft genome of a European isolate of the apple canker pathogen Neonectria ditissima.</title>
        <authorList>
            <person name="Gomez-Cortecero A."/>
            <person name="Harrison R.J."/>
            <person name="Armitage A.D."/>
        </authorList>
    </citation>
    <scope>NUCLEOTIDE SEQUENCE [LARGE SCALE GENOMIC DNA]</scope>
    <source>
        <strain evidence="7 8">R09/05</strain>
    </source>
</reference>
<proteinExistence type="inferred from homology"/>
<dbReference type="PANTHER" id="PTHR19359">
    <property type="entry name" value="CYTOCHROME B5"/>
    <property type="match status" value="1"/>
</dbReference>
<evidence type="ECO:0000259" key="6">
    <source>
        <dbReference type="PROSITE" id="PS50255"/>
    </source>
</evidence>
<dbReference type="SUPFAM" id="SSF55856">
    <property type="entry name" value="Cytochrome b5-like heme/steroid binding domain"/>
    <property type="match status" value="1"/>
</dbReference>
<evidence type="ECO:0000256" key="4">
    <source>
        <dbReference type="ARBA" id="ARBA00038168"/>
    </source>
</evidence>
<accession>A0A0P7BF09</accession>
<dbReference type="AlphaFoldDB" id="A0A0P7BF09"/>
<evidence type="ECO:0000256" key="1">
    <source>
        <dbReference type="ARBA" id="ARBA00022617"/>
    </source>
</evidence>
<dbReference type="GO" id="GO:0046872">
    <property type="term" value="F:metal ion binding"/>
    <property type="evidence" value="ECO:0007669"/>
    <property type="project" value="UniProtKB-UniRule"/>
</dbReference>
<sequence length="148" mass="15796">MSKSFITLHSQTPRFGFLIMSKLFTLDDVSKQSTDKGGLIVIDKIVYDITDYMSKHPGGDDILVEVLGQDASEGFHEVGHSAEAVESLKELKVGELDTTSAVPTKSQSRAGPVSVAHLLSAAGVVALSLGAVFLRHQVQNPFSPGSKE</sequence>
<keyword evidence="3 5" id="KW-0408">Iron</keyword>
<dbReference type="STRING" id="78410.A0A0P7BF09"/>
<protein>
    <recommendedName>
        <fullName evidence="6">Cytochrome b5 heme-binding domain-containing protein</fullName>
    </recommendedName>
</protein>
<dbReference type="Pfam" id="PF00173">
    <property type="entry name" value="Cyt-b5"/>
    <property type="match status" value="1"/>
</dbReference>
<keyword evidence="8" id="KW-1185">Reference proteome</keyword>
<dbReference type="InterPro" id="IPR036400">
    <property type="entry name" value="Cyt_B5-like_heme/steroid_sf"/>
</dbReference>
<gene>
    <name evidence="7" type="ORF">AK830_g2406</name>
</gene>
<keyword evidence="2 5" id="KW-0479">Metal-binding</keyword>
<keyword evidence="1 5" id="KW-0349">Heme</keyword>
<dbReference type="PROSITE" id="PS00191">
    <property type="entry name" value="CYTOCHROME_B5_1"/>
    <property type="match status" value="1"/>
</dbReference>
<dbReference type="EMBL" id="LKCW01000023">
    <property type="protein sequence ID" value="KPM44083.1"/>
    <property type="molecule type" value="Genomic_DNA"/>
</dbReference>
<dbReference type="GO" id="GO:0020037">
    <property type="term" value="F:heme binding"/>
    <property type="evidence" value="ECO:0007669"/>
    <property type="project" value="UniProtKB-UniRule"/>
</dbReference>
<dbReference type="GO" id="GO:0016020">
    <property type="term" value="C:membrane"/>
    <property type="evidence" value="ECO:0007669"/>
    <property type="project" value="TreeGrafter"/>
</dbReference>
<evidence type="ECO:0000256" key="3">
    <source>
        <dbReference type="ARBA" id="ARBA00023004"/>
    </source>
</evidence>
<name>A0A0P7BF09_9HYPO</name>
<evidence type="ECO:0000313" key="8">
    <source>
        <dbReference type="Proteomes" id="UP000050424"/>
    </source>
</evidence>
<dbReference type="Gene3D" id="3.10.120.10">
    <property type="entry name" value="Cytochrome b5-like heme/steroid binding domain"/>
    <property type="match status" value="1"/>
</dbReference>
<dbReference type="PRINTS" id="PR00363">
    <property type="entry name" value="CYTOCHROMEB5"/>
</dbReference>
<feature type="domain" description="Cytochrome b5 heme-binding" evidence="6">
    <location>
        <begin position="21"/>
        <end position="97"/>
    </location>
</feature>
<dbReference type="Proteomes" id="UP000050424">
    <property type="component" value="Unassembled WGS sequence"/>
</dbReference>
<dbReference type="InterPro" id="IPR050668">
    <property type="entry name" value="Cytochrome_b5"/>
</dbReference>
<evidence type="ECO:0000256" key="2">
    <source>
        <dbReference type="ARBA" id="ARBA00022723"/>
    </source>
</evidence>
<dbReference type="SMART" id="SM01117">
    <property type="entry name" value="Cyt-b5"/>
    <property type="match status" value="1"/>
</dbReference>
<comment type="caution">
    <text evidence="7">The sequence shown here is derived from an EMBL/GenBank/DDBJ whole genome shotgun (WGS) entry which is preliminary data.</text>
</comment>
<comment type="similarity">
    <text evidence="4 5">Belongs to the cytochrome b5 family.</text>
</comment>
<evidence type="ECO:0000313" key="7">
    <source>
        <dbReference type="EMBL" id="KPM44083.1"/>
    </source>
</evidence>
<organism evidence="7 8">
    <name type="scientific">Neonectria ditissima</name>
    <dbReference type="NCBI Taxonomy" id="78410"/>
    <lineage>
        <taxon>Eukaryota</taxon>
        <taxon>Fungi</taxon>
        <taxon>Dikarya</taxon>
        <taxon>Ascomycota</taxon>
        <taxon>Pezizomycotina</taxon>
        <taxon>Sordariomycetes</taxon>
        <taxon>Hypocreomycetidae</taxon>
        <taxon>Hypocreales</taxon>
        <taxon>Nectriaceae</taxon>
        <taxon>Neonectria</taxon>
    </lineage>
</organism>